<keyword evidence="1" id="KW-1133">Transmembrane helix</keyword>
<evidence type="ECO:0000256" key="1">
    <source>
        <dbReference type="SAM" id="Phobius"/>
    </source>
</evidence>
<keyword evidence="1" id="KW-0812">Transmembrane</keyword>
<reference evidence="2 3" key="1">
    <citation type="journal article" date="2016" name="Int. J. Syst. Evol. Microbiol.">
        <title>Panacibacter ginsenosidivorans gen. nov., sp. nov., with ginsenoside converting activity isolated from soil of a ginseng field.</title>
        <authorList>
            <person name="Siddiqi M.Z."/>
            <person name="Muhammad Shafi S."/>
            <person name="Choi K.D."/>
            <person name="Im W.T."/>
        </authorList>
    </citation>
    <scope>NUCLEOTIDE SEQUENCE [LARGE SCALE GENOMIC DNA]</scope>
    <source>
        <strain evidence="2 3">Gsoil1550</strain>
    </source>
</reference>
<gene>
    <name evidence="2" type="ORF">FRZ67_13100</name>
</gene>
<feature type="transmembrane region" description="Helical" evidence="1">
    <location>
        <begin position="49"/>
        <end position="67"/>
    </location>
</feature>
<evidence type="ECO:0000313" key="2">
    <source>
        <dbReference type="EMBL" id="QEC68192.1"/>
    </source>
</evidence>
<dbReference type="KEGG" id="pgin:FRZ67_13100"/>
<sequence>MQLLDALSALFYFYVLAFAITILILFIGLRMAYVAWTEKNDNLMRRAKLILLFSIITILCIAIVSFFETGKLPVE</sequence>
<accession>A0A5B8VA25</accession>
<keyword evidence="3" id="KW-1185">Reference proteome</keyword>
<name>A0A5B8VA25_9BACT</name>
<dbReference type="RefSeq" id="WP_147189999.1">
    <property type="nucleotide sequence ID" value="NZ_CP042435.1"/>
</dbReference>
<keyword evidence="1" id="KW-0472">Membrane</keyword>
<protein>
    <submittedName>
        <fullName evidence="2">Uncharacterized protein</fullName>
    </submittedName>
</protein>
<proteinExistence type="predicted"/>
<dbReference type="Proteomes" id="UP000321533">
    <property type="component" value="Chromosome"/>
</dbReference>
<evidence type="ECO:0000313" key="3">
    <source>
        <dbReference type="Proteomes" id="UP000321533"/>
    </source>
</evidence>
<feature type="transmembrane region" description="Helical" evidence="1">
    <location>
        <begin position="6"/>
        <end position="29"/>
    </location>
</feature>
<dbReference type="AlphaFoldDB" id="A0A5B8VA25"/>
<organism evidence="2 3">
    <name type="scientific">Panacibacter ginsenosidivorans</name>
    <dbReference type="NCBI Taxonomy" id="1813871"/>
    <lineage>
        <taxon>Bacteria</taxon>
        <taxon>Pseudomonadati</taxon>
        <taxon>Bacteroidota</taxon>
        <taxon>Chitinophagia</taxon>
        <taxon>Chitinophagales</taxon>
        <taxon>Chitinophagaceae</taxon>
        <taxon>Panacibacter</taxon>
    </lineage>
</organism>
<dbReference type="EMBL" id="CP042435">
    <property type="protein sequence ID" value="QEC68192.1"/>
    <property type="molecule type" value="Genomic_DNA"/>
</dbReference>